<evidence type="ECO:0000313" key="3">
    <source>
        <dbReference type="Proteomes" id="UP000745764"/>
    </source>
</evidence>
<name>A0A9N8KKE4_9PEZI</name>
<gene>
    <name evidence="2" type="ORF">AWRI4620_LOCUS5651</name>
</gene>
<proteinExistence type="predicted"/>
<accession>A0A9N8KKE4</accession>
<dbReference type="OrthoDB" id="295078at2759"/>
<protein>
    <submittedName>
        <fullName evidence="2">Uncharacterized protein</fullName>
    </submittedName>
</protein>
<comment type="caution">
    <text evidence="2">The sequence shown here is derived from an EMBL/GenBank/DDBJ whole genome shotgun (WGS) entry which is preliminary data.</text>
</comment>
<organism evidence="2 3">
    <name type="scientific">Aureobasidium uvarum</name>
    <dbReference type="NCBI Taxonomy" id="2773716"/>
    <lineage>
        <taxon>Eukaryota</taxon>
        <taxon>Fungi</taxon>
        <taxon>Dikarya</taxon>
        <taxon>Ascomycota</taxon>
        <taxon>Pezizomycotina</taxon>
        <taxon>Dothideomycetes</taxon>
        <taxon>Dothideomycetidae</taxon>
        <taxon>Dothideales</taxon>
        <taxon>Saccotheciaceae</taxon>
        <taxon>Aureobasidium</taxon>
    </lineage>
</organism>
<dbReference type="Proteomes" id="UP000745764">
    <property type="component" value="Unassembled WGS sequence"/>
</dbReference>
<keyword evidence="3" id="KW-1185">Reference proteome</keyword>
<keyword evidence="1" id="KW-0175">Coiled coil</keyword>
<reference evidence="2" key="1">
    <citation type="submission" date="2020-06" db="EMBL/GenBank/DDBJ databases">
        <authorList>
            <person name="Onetto C."/>
        </authorList>
    </citation>
    <scope>NUCLEOTIDE SEQUENCE</scope>
</reference>
<sequence>MQVEELRKMVDKQPQEVEDRLKGEMDKIMARNIEVQDDNRGLEERLQEMEQELVGTKMMYAQVSCFFPLASPGSTVLV</sequence>
<dbReference type="AlphaFoldDB" id="A0A9N8KKE4"/>
<evidence type="ECO:0000256" key="1">
    <source>
        <dbReference type="SAM" id="Coils"/>
    </source>
</evidence>
<evidence type="ECO:0000313" key="2">
    <source>
        <dbReference type="EMBL" id="CAD0111396.1"/>
    </source>
</evidence>
<dbReference type="EMBL" id="CAINUL010000009">
    <property type="protein sequence ID" value="CAD0111396.1"/>
    <property type="molecule type" value="Genomic_DNA"/>
</dbReference>
<feature type="coiled-coil region" evidence="1">
    <location>
        <begin position="25"/>
        <end position="59"/>
    </location>
</feature>